<dbReference type="EMBL" id="POUD01000449">
    <property type="protein sequence ID" value="PZG03158.1"/>
    <property type="molecule type" value="Genomic_DNA"/>
</dbReference>
<sequence length="115" mass="13047">MVAWSCWSGPVLSDDDPPLLRVFRTVVHERFPGREAPVQARKFTLLARWDGGPRGTVIGDYVRFTGVLIAGGEERVEAAVESFTDYHGDWRGTLREVPLPARAPRFRGWRRRRAG</sequence>
<organism evidence="1 2">
    <name type="scientific">Nonomuraea aridisoli</name>
    <dbReference type="NCBI Taxonomy" id="2070368"/>
    <lineage>
        <taxon>Bacteria</taxon>
        <taxon>Bacillati</taxon>
        <taxon>Actinomycetota</taxon>
        <taxon>Actinomycetes</taxon>
        <taxon>Streptosporangiales</taxon>
        <taxon>Streptosporangiaceae</taxon>
        <taxon>Nonomuraea</taxon>
    </lineage>
</organism>
<name>A0A2W2DTW1_9ACTN</name>
<evidence type="ECO:0000313" key="1">
    <source>
        <dbReference type="EMBL" id="PZG03158.1"/>
    </source>
</evidence>
<accession>A0A2W2DTW1</accession>
<keyword evidence="2" id="KW-1185">Reference proteome</keyword>
<reference evidence="1 2" key="1">
    <citation type="submission" date="2018-01" db="EMBL/GenBank/DDBJ databases">
        <title>Draft genome sequence of Nonomuraea sp. KC333.</title>
        <authorList>
            <person name="Sahin N."/>
            <person name="Saygin H."/>
            <person name="Ay H."/>
        </authorList>
    </citation>
    <scope>NUCLEOTIDE SEQUENCE [LARGE SCALE GENOMIC DNA]</scope>
    <source>
        <strain evidence="1 2">KC333</strain>
    </source>
</reference>
<protein>
    <submittedName>
        <fullName evidence="1">Uncharacterized protein</fullName>
    </submittedName>
</protein>
<dbReference type="Proteomes" id="UP000249304">
    <property type="component" value="Unassembled WGS sequence"/>
</dbReference>
<proteinExistence type="predicted"/>
<dbReference type="AlphaFoldDB" id="A0A2W2DTW1"/>
<comment type="caution">
    <text evidence="1">The sequence shown here is derived from an EMBL/GenBank/DDBJ whole genome shotgun (WGS) entry which is preliminary data.</text>
</comment>
<gene>
    <name evidence="1" type="ORF">C1J01_46435</name>
</gene>
<evidence type="ECO:0000313" key="2">
    <source>
        <dbReference type="Proteomes" id="UP000249304"/>
    </source>
</evidence>